<dbReference type="InterPro" id="IPR050109">
    <property type="entry name" value="HTH-type_TetR-like_transc_reg"/>
</dbReference>
<dbReference type="PRINTS" id="PR00455">
    <property type="entry name" value="HTHTETR"/>
</dbReference>
<dbReference type="InterPro" id="IPR001647">
    <property type="entry name" value="HTH_TetR"/>
</dbReference>
<dbReference type="PANTHER" id="PTHR30055">
    <property type="entry name" value="HTH-TYPE TRANSCRIPTIONAL REGULATOR RUTR"/>
    <property type="match status" value="1"/>
</dbReference>
<evidence type="ECO:0000313" key="5">
    <source>
        <dbReference type="Proteomes" id="UP001212498"/>
    </source>
</evidence>
<proteinExistence type="predicted"/>
<feature type="DNA-binding region" description="H-T-H motif" evidence="2">
    <location>
        <begin position="30"/>
        <end position="49"/>
    </location>
</feature>
<dbReference type="RefSeq" id="WP_271274916.1">
    <property type="nucleotide sequence ID" value="NZ_BAABFD010000001.1"/>
</dbReference>
<evidence type="ECO:0000256" key="1">
    <source>
        <dbReference type="ARBA" id="ARBA00023125"/>
    </source>
</evidence>
<evidence type="ECO:0000259" key="3">
    <source>
        <dbReference type="PROSITE" id="PS50977"/>
    </source>
</evidence>
<dbReference type="PROSITE" id="PS01081">
    <property type="entry name" value="HTH_TETR_1"/>
    <property type="match status" value="1"/>
</dbReference>
<keyword evidence="1 2" id="KW-0238">DNA-binding</keyword>
<feature type="domain" description="HTH tetR-type" evidence="3">
    <location>
        <begin position="7"/>
        <end position="67"/>
    </location>
</feature>
<dbReference type="Gene3D" id="1.10.357.10">
    <property type="entry name" value="Tetracycline Repressor, domain 2"/>
    <property type="match status" value="1"/>
</dbReference>
<evidence type="ECO:0000313" key="4">
    <source>
        <dbReference type="EMBL" id="MDA0639391.1"/>
    </source>
</evidence>
<comment type="caution">
    <text evidence="4">The sequence shown here is derived from an EMBL/GenBank/DDBJ whole genome shotgun (WGS) entry which is preliminary data.</text>
</comment>
<sequence length="180" mass="19553">MRPRSREGTRRRILDAARHLFAENGYDQVTMRMLAAEAHANVALINRYFGSKRKLFAEVLAEQGRFPGVLDDGGGDLAARLAEYVADRLGSDSDNPVLATLTRSASSAEIGTLAADRVRTALLEPLTARLDGGQAELRASIATALIMGIGQFRQLMGPVTPVERDELVTRLTAVFRACLD</sequence>
<dbReference type="InterPro" id="IPR023772">
    <property type="entry name" value="DNA-bd_HTH_TetR-type_CS"/>
</dbReference>
<dbReference type="PROSITE" id="PS50977">
    <property type="entry name" value="HTH_TETR_2"/>
    <property type="match status" value="1"/>
</dbReference>
<dbReference type="SUPFAM" id="SSF48498">
    <property type="entry name" value="Tetracyclin repressor-like, C-terminal domain"/>
    <property type="match status" value="1"/>
</dbReference>
<dbReference type="InterPro" id="IPR036271">
    <property type="entry name" value="Tet_transcr_reg_TetR-rel_C_sf"/>
</dbReference>
<organism evidence="4 5">
    <name type="scientific">Nonomuraea ferruginea</name>
    <dbReference type="NCBI Taxonomy" id="46174"/>
    <lineage>
        <taxon>Bacteria</taxon>
        <taxon>Bacillati</taxon>
        <taxon>Actinomycetota</taxon>
        <taxon>Actinomycetes</taxon>
        <taxon>Streptosporangiales</taxon>
        <taxon>Streptosporangiaceae</taxon>
        <taxon>Nonomuraea</taxon>
    </lineage>
</organism>
<dbReference type="Gene3D" id="1.10.10.60">
    <property type="entry name" value="Homeodomain-like"/>
    <property type="match status" value="1"/>
</dbReference>
<dbReference type="Proteomes" id="UP001212498">
    <property type="component" value="Unassembled WGS sequence"/>
</dbReference>
<name>A0ABT4SQ64_9ACTN</name>
<protein>
    <submittedName>
        <fullName evidence="4">TetR family transcriptional regulator</fullName>
    </submittedName>
</protein>
<dbReference type="SUPFAM" id="SSF46689">
    <property type="entry name" value="Homeodomain-like"/>
    <property type="match status" value="1"/>
</dbReference>
<accession>A0ABT4SQ64</accession>
<dbReference type="EMBL" id="JAPNUD010000003">
    <property type="protein sequence ID" value="MDA0639391.1"/>
    <property type="molecule type" value="Genomic_DNA"/>
</dbReference>
<evidence type="ECO:0000256" key="2">
    <source>
        <dbReference type="PROSITE-ProRule" id="PRU00335"/>
    </source>
</evidence>
<dbReference type="PANTHER" id="PTHR30055:SF235">
    <property type="entry name" value="TRANSCRIPTIONAL REGULATORY PROTEIN"/>
    <property type="match status" value="1"/>
</dbReference>
<dbReference type="Pfam" id="PF00440">
    <property type="entry name" value="TetR_N"/>
    <property type="match status" value="1"/>
</dbReference>
<keyword evidence="5" id="KW-1185">Reference proteome</keyword>
<dbReference type="InterPro" id="IPR009057">
    <property type="entry name" value="Homeodomain-like_sf"/>
</dbReference>
<reference evidence="4 5" key="1">
    <citation type="submission" date="2022-11" db="EMBL/GenBank/DDBJ databases">
        <title>Nonomuraea corallina sp. nov., a new species of the genus Nonomuraea isolated from sea side sediment in Thai sea.</title>
        <authorList>
            <person name="Ngamcharungchit C."/>
            <person name="Matsumoto A."/>
            <person name="Suriyachadkun C."/>
            <person name="Panbangred W."/>
            <person name="Inahashi Y."/>
            <person name="Intra B."/>
        </authorList>
    </citation>
    <scope>NUCLEOTIDE SEQUENCE [LARGE SCALE GENOMIC DNA]</scope>
    <source>
        <strain evidence="4 5">DSM 43553</strain>
    </source>
</reference>
<dbReference type="InterPro" id="IPR041678">
    <property type="entry name" value="TetR_C_16"/>
</dbReference>
<dbReference type="Pfam" id="PF17920">
    <property type="entry name" value="TetR_C_16"/>
    <property type="match status" value="1"/>
</dbReference>
<gene>
    <name evidence="4" type="ORF">OUY24_02025</name>
</gene>